<dbReference type="EMBL" id="LWDD02002248">
    <property type="protein sequence ID" value="KAE8241659.1"/>
    <property type="molecule type" value="Genomic_DNA"/>
</dbReference>
<name>A0A177V672_9BASI</name>
<evidence type="ECO:0000313" key="2">
    <source>
        <dbReference type="EMBL" id="KAE8241659.1"/>
    </source>
</evidence>
<evidence type="ECO:0000313" key="1">
    <source>
        <dbReference type="EMBL" id="CAD6958100.1"/>
    </source>
</evidence>
<reference evidence="1" key="3">
    <citation type="submission" date="2020-10" db="EMBL/GenBank/DDBJ databases">
        <authorList>
            <person name="Sedaghatjoo S."/>
        </authorList>
    </citation>
    <scope>NUCLEOTIDE SEQUENCE</scope>
    <source>
        <strain evidence="1">AZH3</strain>
    </source>
</reference>
<evidence type="ECO:0008006" key="5">
    <source>
        <dbReference type="Google" id="ProtNLM"/>
    </source>
</evidence>
<gene>
    <name evidence="2" type="ORF">A4X03_0g8110</name>
    <name evidence="1" type="ORF">JKIAZH3_G577</name>
</gene>
<evidence type="ECO:0000313" key="3">
    <source>
        <dbReference type="Proteomes" id="UP000077671"/>
    </source>
</evidence>
<dbReference type="Proteomes" id="UP000077671">
    <property type="component" value="Unassembled WGS sequence"/>
</dbReference>
<reference evidence="2" key="1">
    <citation type="submission" date="2016-04" db="EMBL/GenBank/DDBJ databases">
        <authorList>
            <person name="Nguyen H.D."/>
            <person name="Kesanakurti P."/>
            <person name="Cullis J."/>
            <person name="Levesque C.A."/>
            <person name="Hambleton S."/>
        </authorList>
    </citation>
    <scope>NUCLEOTIDE SEQUENCE</scope>
    <source>
        <strain evidence="2">DAOMC 238032</strain>
    </source>
</reference>
<dbReference type="EMBL" id="CAJHJG010006561">
    <property type="protein sequence ID" value="CAD6958100.1"/>
    <property type="molecule type" value="Genomic_DNA"/>
</dbReference>
<accession>A0A177V672</accession>
<sequence length="136" mass="14738">MSSSTHTPSSSQESPDPTQILARIQLRYIPEHNVLICLACKSAIRNDIARHCGRYHPTLPTVDISTASATAEQLVVIDPKDLPPKPAMSPVLNFLADPKSGWLCDVCHDLLGSPFARNRHGSNAHPDTPPTFGHGL</sequence>
<dbReference type="Proteomes" id="UP000836402">
    <property type="component" value="Unassembled WGS sequence"/>
</dbReference>
<proteinExistence type="predicted"/>
<organism evidence="2 3">
    <name type="scientific">Tilletia caries</name>
    <name type="common">wheat bunt fungus</name>
    <dbReference type="NCBI Taxonomy" id="13290"/>
    <lineage>
        <taxon>Eukaryota</taxon>
        <taxon>Fungi</taxon>
        <taxon>Dikarya</taxon>
        <taxon>Basidiomycota</taxon>
        <taxon>Ustilaginomycotina</taxon>
        <taxon>Exobasidiomycetes</taxon>
        <taxon>Tilletiales</taxon>
        <taxon>Tilletiaceae</taxon>
        <taxon>Tilletia</taxon>
    </lineage>
</organism>
<keyword evidence="4" id="KW-1185">Reference proteome</keyword>
<dbReference type="AlphaFoldDB" id="A0A177V672"/>
<evidence type="ECO:0000313" key="4">
    <source>
        <dbReference type="Proteomes" id="UP000836402"/>
    </source>
</evidence>
<comment type="caution">
    <text evidence="2">The sequence shown here is derived from an EMBL/GenBank/DDBJ whole genome shotgun (WGS) entry which is preliminary data.</text>
</comment>
<reference evidence="2" key="2">
    <citation type="journal article" date="2019" name="IMA Fungus">
        <title>Genome sequencing and comparison of five Tilletia species to identify candidate genes for the detection of regulated species infecting wheat.</title>
        <authorList>
            <person name="Nguyen H.D.T."/>
            <person name="Sultana T."/>
            <person name="Kesanakurti P."/>
            <person name="Hambleton S."/>
        </authorList>
    </citation>
    <scope>NUCLEOTIDE SEQUENCE</scope>
    <source>
        <strain evidence="2">DAOMC 238032</strain>
    </source>
</reference>
<protein>
    <recommendedName>
        <fullName evidence="5">C2H2-type domain-containing protein</fullName>
    </recommendedName>
</protein>